<dbReference type="Proteomes" id="UP000835052">
    <property type="component" value="Unassembled WGS sequence"/>
</dbReference>
<keyword evidence="2" id="KW-1185">Reference proteome</keyword>
<dbReference type="AlphaFoldDB" id="A0A8S1GP74"/>
<dbReference type="EMBL" id="CAJGYM010000001">
    <property type="protein sequence ID" value="CAD6184671.1"/>
    <property type="molecule type" value="Genomic_DNA"/>
</dbReference>
<reference evidence="1" key="1">
    <citation type="submission" date="2020-10" db="EMBL/GenBank/DDBJ databases">
        <authorList>
            <person name="Kikuchi T."/>
        </authorList>
    </citation>
    <scope>NUCLEOTIDE SEQUENCE</scope>
    <source>
        <strain evidence="1">NKZ352</strain>
    </source>
</reference>
<evidence type="ECO:0000313" key="2">
    <source>
        <dbReference type="Proteomes" id="UP000835052"/>
    </source>
</evidence>
<comment type="caution">
    <text evidence="1">The sequence shown here is derived from an EMBL/GenBank/DDBJ whole genome shotgun (WGS) entry which is preliminary data.</text>
</comment>
<protein>
    <submittedName>
        <fullName evidence="1">Uncharacterized protein</fullName>
    </submittedName>
</protein>
<name>A0A8S1GP74_9PELO</name>
<sequence>MPTNRYHFERDLSYRSSRKIASKRLNLASVGENRLRTGSEERREVEISNRGRFSPTDAKLSLFEAIFRDDR</sequence>
<proteinExistence type="predicted"/>
<accession>A0A8S1GP74</accession>
<gene>
    <name evidence="1" type="ORF">CAUJ_LOCUS590</name>
</gene>
<organism evidence="1 2">
    <name type="scientific">Caenorhabditis auriculariae</name>
    <dbReference type="NCBI Taxonomy" id="2777116"/>
    <lineage>
        <taxon>Eukaryota</taxon>
        <taxon>Metazoa</taxon>
        <taxon>Ecdysozoa</taxon>
        <taxon>Nematoda</taxon>
        <taxon>Chromadorea</taxon>
        <taxon>Rhabditida</taxon>
        <taxon>Rhabditina</taxon>
        <taxon>Rhabditomorpha</taxon>
        <taxon>Rhabditoidea</taxon>
        <taxon>Rhabditidae</taxon>
        <taxon>Peloderinae</taxon>
        <taxon>Caenorhabditis</taxon>
    </lineage>
</organism>
<evidence type="ECO:0000313" key="1">
    <source>
        <dbReference type="EMBL" id="CAD6184671.1"/>
    </source>
</evidence>